<dbReference type="InterPro" id="IPR050223">
    <property type="entry name" value="D-isomer_2-hydroxyacid_DH"/>
</dbReference>
<comment type="caution">
    <text evidence="3">The sequence shown here is derived from an EMBL/GenBank/DDBJ whole genome shotgun (WGS) entry which is preliminary data.</text>
</comment>
<accession>A0ABN9XXY3</accession>
<reference evidence="3" key="1">
    <citation type="submission" date="2023-10" db="EMBL/GenBank/DDBJ databases">
        <authorList>
            <person name="Chen Y."/>
            <person name="Shah S."/>
            <person name="Dougan E. K."/>
            <person name="Thang M."/>
            <person name="Chan C."/>
        </authorList>
    </citation>
    <scope>NUCLEOTIDE SEQUENCE [LARGE SCALE GENOMIC DNA]</scope>
</reference>
<sequence length="321" mass="34341">MFAACSTGARRLAARAPLARRAAAPAAARALAASAAARGPKVAVLQDQQIPKEDAVGALKDKGFDVLWSLSEPSDAWAICTVTSPVTAEVLDRHPQCKVVAVSFTGFNHVDLEECKKRGIAVVNVPAYSTDAVAELSVGLTLAVYREIPSGERTLRAGGWAHSPGGMEIRDKVIGVVGLGDIGMRTAELFRAFGPRELLGWSRREKPAFAAAPISGKSATLEEIFDRADVVSIHVALNAETKGFVGRALMERLRPESVLVNVARGPVIDQKAMADLLTQRRFRAGLDVFEVEPIPQDDPILKVPPEQVVITPHVAYKSLEA</sequence>
<evidence type="ECO:0000256" key="1">
    <source>
        <dbReference type="ARBA" id="ARBA00023002"/>
    </source>
</evidence>
<dbReference type="Pfam" id="PF02826">
    <property type="entry name" value="2-Hacid_dh_C"/>
    <property type="match status" value="1"/>
</dbReference>
<dbReference type="PANTHER" id="PTHR10996">
    <property type="entry name" value="2-HYDROXYACID DEHYDROGENASE-RELATED"/>
    <property type="match status" value="1"/>
</dbReference>
<dbReference type="SUPFAM" id="SSF51735">
    <property type="entry name" value="NAD(P)-binding Rossmann-fold domains"/>
    <property type="match status" value="1"/>
</dbReference>
<dbReference type="Gene3D" id="3.40.50.720">
    <property type="entry name" value="NAD(P)-binding Rossmann-like Domain"/>
    <property type="match status" value="2"/>
</dbReference>
<dbReference type="InterPro" id="IPR036291">
    <property type="entry name" value="NAD(P)-bd_dom_sf"/>
</dbReference>
<gene>
    <name evidence="3" type="ORF">PCOR1329_LOCUS80865</name>
</gene>
<dbReference type="PANTHER" id="PTHR10996:SF283">
    <property type="entry name" value="GLYOXYLATE_HYDROXYPYRUVATE REDUCTASE B"/>
    <property type="match status" value="1"/>
</dbReference>
<dbReference type="Proteomes" id="UP001189429">
    <property type="component" value="Unassembled WGS sequence"/>
</dbReference>
<evidence type="ECO:0000313" key="3">
    <source>
        <dbReference type="EMBL" id="CAK0905006.1"/>
    </source>
</evidence>
<feature type="domain" description="D-isomer specific 2-hydroxyacid dehydrogenase NAD-binding" evidence="2">
    <location>
        <begin position="139"/>
        <end position="315"/>
    </location>
</feature>
<proteinExistence type="predicted"/>
<evidence type="ECO:0000259" key="2">
    <source>
        <dbReference type="Pfam" id="PF02826"/>
    </source>
</evidence>
<protein>
    <recommendedName>
        <fullName evidence="2">D-isomer specific 2-hydroxyacid dehydrogenase NAD-binding domain-containing protein</fullName>
    </recommendedName>
</protein>
<organism evidence="3 4">
    <name type="scientific">Prorocentrum cordatum</name>
    <dbReference type="NCBI Taxonomy" id="2364126"/>
    <lineage>
        <taxon>Eukaryota</taxon>
        <taxon>Sar</taxon>
        <taxon>Alveolata</taxon>
        <taxon>Dinophyceae</taxon>
        <taxon>Prorocentrales</taxon>
        <taxon>Prorocentraceae</taxon>
        <taxon>Prorocentrum</taxon>
    </lineage>
</organism>
<evidence type="ECO:0000313" key="4">
    <source>
        <dbReference type="Proteomes" id="UP001189429"/>
    </source>
</evidence>
<feature type="non-terminal residue" evidence="3">
    <location>
        <position position="321"/>
    </location>
</feature>
<name>A0ABN9XXY3_9DINO</name>
<dbReference type="EMBL" id="CAUYUJ010021501">
    <property type="protein sequence ID" value="CAK0905006.1"/>
    <property type="molecule type" value="Genomic_DNA"/>
</dbReference>
<keyword evidence="4" id="KW-1185">Reference proteome</keyword>
<dbReference type="SUPFAM" id="SSF52283">
    <property type="entry name" value="Formate/glycerate dehydrogenase catalytic domain-like"/>
    <property type="match status" value="1"/>
</dbReference>
<dbReference type="InterPro" id="IPR006140">
    <property type="entry name" value="D-isomer_DH_NAD-bd"/>
</dbReference>
<keyword evidence="1" id="KW-0560">Oxidoreductase</keyword>